<dbReference type="Pfam" id="PF20150">
    <property type="entry name" value="2EXR"/>
    <property type="match status" value="1"/>
</dbReference>
<reference evidence="2 3" key="1">
    <citation type="submission" date="2015-04" db="EMBL/GenBank/DDBJ databases">
        <authorList>
            <person name="Syromyatnikov M.Y."/>
            <person name="Popov V.N."/>
        </authorList>
    </citation>
    <scope>NUCLEOTIDE SEQUENCE [LARGE SCALE GENOMIC DNA]</scope>
    <source>
        <strain evidence="2">WF-38-12</strain>
    </source>
</reference>
<sequence length="223" mass="26273">MEIRLMIWELTWPPPRVIEATYHEDLNAEEFKELTILRPCASLSTFLKHNIGIRILQDKAMEDCPNPVALQVCNESRRHTLRKYTALRHAEFKAGSFYFSPSDDILWFSHDFTDEERNIEEVEDHYGDQLHRIKNVLVEEIEWSGITPADYTEGFLYGLGNLQNIFLVYEIYDDNGVLLPDARDLPSLFERYRYEYECFTDEADNDSGIAKHIKFLTRRIKSI</sequence>
<dbReference type="Proteomes" id="UP000054383">
    <property type="component" value="Unassembled WGS sequence"/>
</dbReference>
<keyword evidence="3" id="KW-1185">Reference proteome</keyword>
<evidence type="ECO:0000259" key="1">
    <source>
        <dbReference type="Pfam" id="PF20150"/>
    </source>
</evidence>
<proteinExistence type="predicted"/>
<protein>
    <recommendedName>
        <fullName evidence="1">2EXR domain-containing protein</fullName>
    </recommendedName>
</protein>
<dbReference type="OrthoDB" id="2142759at2759"/>
<evidence type="ECO:0000313" key="3">
    <source>
        <dbReference type="Proteomes" id="UP000054383"/>
    </source>
</evidence>
<dbReference type="STRING" id="28573.A0A0U1LKK0"/>
<dbReference type="OMA" id="MEIRLMI"/>
<gene>
    <name evidence="2" type="ORF">PISL3812_00273</name>
</gene>
<feature type="domain" description="2EXR" evidence="1">
    <location>
        <begin position="2"/>
        <end position="106"/>
    </location>
</feature>
<dbReference type="PANTHER" id="PTHR35910:SF6">
    <property type="entry name" value="2EXR DOMAIN-CONTAINING PROTEIN"/>
    <property type="match status" value="1"/>
</dbReference>
<organism evidence="2 3">
    <name type="scientific">Talaromyces islandicus</name>
    <name type="common">Penicillium islandicum</name>
    <dbReference type="NCBI Taxonomy" id="28573"/>
    <lineage>
        <taxon>Eukaryota</taxon>
        <taxon>Fungi</taxon>
        <taxon>Dikarya</taxon>
        <taxon>Ascomycota</taxon>
        <taxon>Pezizomycotina</taxon>
        <taxon>Eurotiomycetes</taxon>
        <taxon>Eurotiomycetidae</taxon>
        <taxon>Eurotiales</taxon>
        <taxon>Trichocomaceae</taxon>
        <taxon>Talaromyces</taxon>
        <taxon>Talaromyces sect. Islandici</taxon>
    </lineage>
</organism>
<dbReference type="InterPro" id="IPR045518">
    <property type="entry name" value="2EXR"/>
</dbReference>
<dbReference type="AlphaFoldDB" id="A0A0U1LKK0"/>
<evidence type="ECO:0000313" key="2">
    <source>
        <dbReference type="EMBL" id="CRG82926.1"/>
    </source>
</evidence>
<name>A0A0U1LKK0_TALIS</name>
<dbReference type="PANTHER" id="PTHR35910">
    <property type="entry name" value="2EXR DOMAIN-CONTAINING PROTEIN"/>
    <property type="match status" value="1"/>
</dbReference>
<accession>A0A0U1LKK0</accession>
<dbReference type="EMBL" id="CVMT01000001">
    <property type="protein sequence ID" value="CRG82926.1"/>
    <property type="molecule type" value="Genomic_DNA"/>
</dbReference>